<dbReference type="InterPro" id="IPR003594">
    <property type="entry name" value="HATPase_dom"/>
</dbReference>
<dbReference type="EC" id="2.7.13.3" evidence="3"/>
<dbReference type="Proteomes" id="UP000521868">
    <property type="component" value="Unassembled WGS sequence"/>
</dbReference>
<dbReference type="PANTHER" id="PTHR43711">
    <property type="entry name" value="TWO-COMPONENT HISTIDINE KINASE"/>
    <property type="match status" value="1"/>
</dbReference>
<gene>
    <name evidence="19" type="ORF">RAMLITH_23695</name>
</gene>
<comment type="caution">
    <text evidence="19">The sequence shown here is derived from an EMBL/GenBank/DDBJ whole genome shotgun (WGS) entry which is preliminary data.</text>
</comment>
<reference evidence="19 20" key="1">
    <citation type="journal article" date="2020" name="Nature">
        <title>Bacterial chemolithoautotrophy via manganese oxidation.</title>
        <authorList>
            <person name="Yu H."/>
            <person name="Leadbetter J.R."/>
        </authorList>
    </citation>
    <scope>NUCLEOTIDE SEQUENCE [LARGE SCALE GENOMIC DNA]</scope>
    <source>
        <strain evidence="19 20">RBP-1</strain>
    </source>
</reference>
<feature type="coiled-coil region" evidence="16">
    <location>
        <begin position="216"/>
        <end position="268"/>
    </location>
</feature>
<evidence type="ECO:0000256" key="4">
    <source>
        <dbReference type="ARBA" id="ARBA00022553"/>
    </source>
</evidence>
<dbReference type="PANTHER" id="PTHR43711:SF26">
    <property type="entry name" value="SENSOR HISTIDINE KINASE RCSC"/>
    <property type="match status" value="1"/>
</dbReference>
<sequence>MPPTQTLASSGLPPSDQAHGLRGITAGFVAALLILAALGIDVLANSLEVRALSAERTQTRKLLVELNGLYSELQEAEIALLAYRSTGDGAHLAGVADARQVAHAHLAALRRLGQGHAAANAAQARIEQLAQQRLDQLARAAAPPTRAMEGALREPLPEAATLGALRVAVGRHEATLTGLLDARTANADARLQRGLVMLPAAGALSVGLLVAGFAWLRREITQRRQAAAALREANAQLADDLVERQRSAQELRLKNDELEVATARAQAADRVKSAFLATMSHELRTPLNSIIGFTAILLQDLAGPLNAEQRKQLEMVRNSSRHLLGLINDVLDISRIEAGELKVQREPVDLSEAIDAAVAVVRPLAERKQLGLVVSVAPQVHAVLGDRRRVQQILLNLLGNAVKFTAAGEIRISADLQHGRACVRVADTGVGIAADDLAQLFTPFRQVDTGLAREQEGSGLGLAICRRLAELMDGSMAASSEPGRGSVFTLTLPLAPGASA</sequence>
<evidence type="ECO:0000256" key="3">
    <source>
        <dbReference type="ARBA" id="ARBA00012438"/>
    </source>
</evidence>
<keyword evidence="10" id="KW-0902">Two-component regulatory system</keyword>
<dbReference type="Gene3D" id="3.30.565.10">
    <property type="entry name" value="Histidine kinase-like ATPase, C-terminal domain"/>
    <property type="match status" value="1"/>
</dbReference>
<keyword evidence="20" id="KW-1185">Reference proteome</keyword>
<keyword evidence="5" id="KW-0808">Transferase</keyword>
<dbReference type="Pfam" id="PF00512">
    <property type="entry name" value="HisKA"/>
    <property type="match status" value="1"/>
</dbReference>
<dbReference type="InterPro" id="IPR003661">
    <property type="entry name" value="HisK_dim/P_dom"/>
</dbReference>
<dbReference type="InterPro" id="IPR005467">
    <property type="entry name" value="His_kinase_dom"/>
</dbReference>
<evidence type="ECO:0000256" key="17">
    <source>
        <dbReference type="SAM" id="Phobius"/>
    </source>
</evidence>
<keyword evidence="7" id="KW-0547">Nucleotide-binding</keyword>
<dbReference type="SUPFAM" id="SSF55874">
    <property type="entry name" value="ATPase domain of HSP90 chaperone/DNA topoisomerase II/histidine kinase"/>
    <property type="match status" value="1"/>
</dbReference>
<evidence type="ECO:0000256" key="13">
    <source>
        <dbReference type="ARBA" id="ARBA00023306"/>
    </source>
</evidence>
<dbReference type="InterPro" id="IPR004358">
    <property type="entry name" value="Sig_transdc_His_kin-like_C"/>
</dbReference>
<comment type="subcellular location">
    <subcellularLocation>
        <location evidence="2">Membrane</location>
    </subcellularLocation>
</comment>
<dbReference type="EMBL" id="VTOX01000012">
    <property type="protein sequence ID" value="NKE68832.1"/>
    <property type="molecule type" value="Genomic_DNA"/>
</dbReference>
<evidence type="ECO:0000256" key="15">
    <source>
        <dbReference type="ARBA" id="ARBA00070152"/>
    </source>
</evidence>
<dbReference type="GO" id="GO:0016020">
    <property type="term" value="C:membrane"/>
    <property type="evidence" value="ECO:0007669"/>
    <property type="project" value="UniProtKB-SubCell"/>
</dbReference>
<dbReference type="SUPFAM" id="SSF47384">
    <property type="entry name" value="Homodimeric domain of signal transducing histidine kinase"/>
    <property type="match status" value="1"/>
</dbReference>
<dbReference type="CDD" id="cd00082">
    <property type="entry name" value="HisKA"/>
    <property type="match status" value="1"/>
</dbReference>
<accession>A0A7X6DKG2</accession>
<keyword evidence="4" id="KW-0597">Phosphoprotein</keyword>
<evidence type="ECO:0000256" key="6">
    <source>
        <dbReference type="ARBA" id="ARBA00022729"/>
    </source>
</evidence>
<dbReference type="InterPro" id="IPR050736">
    <property type="entry name" value="Sensor_HK_Regulatory"/>
</dbReference>
<name>A0A7X6DKG2_9BURK</name>
<dbReference type="RefSeq" id="WP_202883325.1">
    <property type="nucleotide sequence ID" value="NZ_VTOX01000012.1"/>
</dbReference>
<keyword evidence="6" id="KW-0732">Signal</keyword>
<dbReference type="SMART" id="SM00387">
    <property type="entry name" value="HATPase_c"/>
    <property type="match status" value="1"/>
</dbReference>
<keyword evidence="12 17" id="KW-0472">Membrane</keyword>
<keyword evidence="17" id="KW-0812">Transmembrane</keyword>
<dbReference type="SMART" id="SM00388">
    <property type="entry name" value="HisKA"/>
    <property type="match status" value="1"/>
</dbReference>
<keyword evidence="9" id="KW-0067">ATP-binding</keyword>
<comment type="function">
    <text evidence="14">Member of the two-component regulatory system BvgS/BvgA. Phosphorylates BvgA via a four-step phosphorelay in response to environmental signals.</text>
</comment>
<dbReference type="Pfam" id="PF02518">
    <property type="entry name" value="HATPase_c"/>
    <property type="match status" value="1"/>
</dbReference>
<dbReference type="InterPro" id="IPR036097">
    <property type="entry name" value="HisK_dim/P_sf"/>
</dbReference>
<evidence type="ECO:0000259" key="18">
    <source>
        <dbReference type="PROSITE" id="PS50109"/>
    </source>
</evidence>
<dbReference type="PROSITE" id="PS50109">
    <property type="entry name" value="HIS_KIN"/>
    <property type="match status" value="1"/>
</dbReference>
<evidence type="ECO:0000256" key="9">
    <source>
        <dbReference type="ARBA" id="ARBA00022840"/>
    </source>
</evidence>
<comment type="catalytic activity">
    <reaction evidence="1">
        <text>ATP + protein L-histidine = ADP + protein N-phospho-L-histidine.</text>
        <dbReference type="EC" id="2.7.13.3"/>
    </reaction>
</comment>
<evidence type="ECO:0000256" key="11">
    <source>
        <dbReference type="ARBA" id="ARBA00023026"/>
    </source>
</evidence>
<dbReference type="FunFam" id="1.10.287.130:FF:000038">
    <property type="entry name" value="Sensory transduction histidine kinase"/>
    <property type="match status" value="1"/>
</dbReference>
<dbReference type="CDD" id="cd16922">
    <property type="entry name" value="HATPase_EvgS-ArcB-TorS-like"/>
    <property type="match status" value="1"/>
</dbReference>
<keyword evidence="17" id="KW-1133">Transmembrane helix</keyword>
<feature type="transmembrane region" description="Helical" evidence="17">
    <location>
        <begin position="20"/>
        <end position="44"/>
    </location>
</feature>
<protein>
    <recommendedName>
        <fullName evidence="15">Virulence sensor protein BvgS</fullName>
        <ecNumber evidence="3">2.7.13.3</ecNumber>
    </recommendedName>
</protein>
<evidence type="ECO:0000256" key="12">
    <source>
        <dbReference type="ARBA" id="ARBA00023136"/>
    </source>
</evidence>
<keyword evidence="8" id="KW-0418">Kinase</keyword>
<feature type="transmembrane region" description="Helical" evidence="17">
    <location>
        <begin position="195"/>
        <end position="216"/>
    </location>
</feature>
<proteinExistence type="predicted"/>
<evidence type="ECO:0000256" key="10">
    <source>
        <dbReference type="ARBA" id="ARBA00023012"/>
    </source>
</evidence>
<keyword evidence="16" id="KW-0175">Coiled coil</keyword>
<keyword evidence="13" id="KW-0131">Cell cycle</keyword>
<evidence type="ECO:0000256" key="8">
    <source>
        <dbReference type="ARBA" id="ARBA00022777"/>
    </source>
</evidence>
<dbReference type="GO" id="GO:0000155">
    <property type="term" value="F:phosphorelay sensor kinase activity"/>
    <property type="evidence" value="ECO:0007669"/>
    <property type="project" value="InterPro"/>
</dbReference>
<dbReference type="AlphaFoldDB" id="A0A7X6DKG2"/>
<evidence type="ECO:0000256" key="16">
    <source>
        <dbReference type="SAM" id="Coils"/>
    </source>
</evidence>
<evidence type="ECO:0000313" key="20">
    <source>
        <dbReference type="Proteomes" id="UP000521868"/>
    </source>
</evidence>
<evidence type="ECO:0000313" key="19">
    <source>
        <dbReference type="EMBL" id="NKE68832.1"/>
    </source>
</evidence>
<dbReference type="PRINTS" id="PR00344">
    <property type="entry name" value="BCTRLSENSOR"/>
</dbReference>
<evidence type="ECO:0000256" key="7">
    <source>
        <dbReference type="ARBA" id="ARBA00022741"/>
    </source>
</evidence>
<evidence type="ECO:0000256" key="2">
    <source>
        <dbReference type="ARBA" id="ARBA00004370"/>
    </source>
</evidence>
<evidence type="ECO:0000256" key="1">
    <source>
        <dbReference type="ARBA" id="ARBA00000085"/>
    </source>
</evidence>
<organism evidence="19 20">
    <name type="scientific">Ramlibacter lithotrophicus</name>
    <dbReference type="NCBI Taxonomy" id="2606681"/>
    <lineage>
        <taxon>Bacteria</taxon>
        <taxon>Pseudomonadati</taxon>
        <taxon>Pseudomonadota</taxon>
        <taxon>Betaproteobacteria</taxon>
        <taxon>Burkholderiales</taxon>
        <taxon>Comamonadaceae</taxon>
        <taxon>Ramlibacter</taxon>
    </lineage>
</organism>
<dbReference type="Gene3D" id="1.10.287.130">
    <property type="match status" value="1"/>
</dbReference>
<dbReference type="FunFam" id="3.30.565.10:FF:000010">
    <property type="entry name" value="Sensor histidine kinase RcsC"/>
    <property type="match status" value="1"/>
</dbReference>
<dbReference type="InterPro" id="IPR036890">
    <property type="entry name" value="HATPase_C_sf"/>
</dbReference>
<feature type="domain" description="Histidine kinase" evidence="18">
    <location>
        <begin position="278"/>
        <end position="496"/>
    </location>
</feature>
<evidence type="ECO:0000256" key="5">
    <source>
        <dbReference type="ARBA" id="ARBA00022679"/>
    </source>
</evidence>
<keyword evidence="11" id="KW-0843">Virulence</keyword>
<evidence type="ECO:0000256" key="14">
    <source>
        <dbReference type="ARBA" id="ARBA00058004"/>
    </source>
</evidence>
<dbReference type="GO" id="GO:0005524">
    <property type="term" value="F:ATP binding"/>
    <property type="evidence" value="ECO:0007669"/>
    <property type="project" value="UniProtKB-KW"/>
</dbReference>